<keyword evidence="1" id="KW-0805">Transcription regulation</keyword>
<evidence type="ECO:0000256" key="3">
    <source>
        <dbReference type="ARBA" id="ARBA00023163"/>
    </source>
</evidence>
<dbReference type="Proteomes" id="UP000824193">
    <property type="component" value="Unassembled WGS sequence"/>
</dbReference>
<protein>
    <submittedName>
        <fullName evidence="6">Helix-turn-helix domain-containing protein</fullName>
    </submittedName>
</protein>
<keyword evidence="2" id="KW-0238">DNA-binding</keyword>
<evidence type="ECO:0000259" key="5">
    <source>
        <dbReference type="PROSITE" id="PS01124"/>
    </source>
</evidence>
<dbReference type="InterPro" id="IPR018062">
    <property type="entry name" value="HTH_AraC-typ_CS"/>
</dbReference>
<dbReference type="GO" id="GO:0043565">
    <property type="term" value="F:sequence-specific DNA binding"/>
    <property type="evidence" value="ECO:0007669"/>
    <property type="project" value="InterPro"/>
</dbReference>
<dbReference type="InterPro" id="IPR009057">
    <property type="entry name" value="Homeodomain-like_sf"/>
</dbReference>
<reference evidence="6" key="2">
    <citation type="submission" date="2021-04" db="EMBL/GenBank/DDBJ databases">
        <authorList>
            <person name="Gilroy R."/>
        </authorList>
    </citation>
    <scope>NUCLEOTIDE SEQUENCE</scope>
    <source>
        <strain evidence="6">2239</strain>
    </source>
</reference>
<dbReference type="PANTHER" id="PTHR43280">
    <property type="entry name" value="ARAC-FAMILY TRANSCRIPTIONAL REGULATOR"/>
    <property type="match status" value="1"/>
</dbReference>
<dbReference type="SMART" id="SM00342">
    <property type="entry name" value="HTH_ARAC"/>
    <property type="match status" value="1"/>
</dbReference>
<name>A0A9D2ADY2_9FIRM</name>
<dbReference type="Pfam" id="PF17853">
    <property type="entry name" value="GGDEF_2"/>
    <property type="match status" value="1"/>
</dbReference>
<keyword evidence="4" id="KW-0812">Transmembrane</keyword>
<feature type="transmembrane region" description="Helical" evidence="4">
    <location>
        <begin position="272"/>
        <end position="291"/>
    </location>
</feature>
<reference evidence="6" key="1">
    <citation type="journal article" date="2021" name="PeerJ">
        <title>Extensive microbial diversity within the chicken gut microbiome revealed by metagenomics and culture.</title>
        <authorList>
            <person name="Gilroy R."/>
            <person name="Ravi A."/>
            <person name="Getino M."/>
            <person name="Pursley I."/>
            <person name="Horton D.L."/>
            <person name="Alikhan N.F."/>
            <person name="Baker D."/>
            <person name="Gharbi K."/>
            <person name="Hall N."/>
            <person name="Watson M."/>
            <person name="Adriaenssens E.M."/>
            <person name="Foster-Nyarko E."/>
            <person name="Jarju S."/>
            <person name="Secka A."/>
            <person name="Antonio M."/>
            <person name="Oren A."/>
            <person name="Chaudhuri R.R."/>
            <person name="La Ragione R."/>
            <person name="Hildebrand F."/>
            <person name="Pallen M.J."/>
        </authorList>
    </citation>
    <scope>NUCLEOTIDE SEQUENCE</scope>
    <source>
        <strain evidence="6">2239</strain>
    </source>
</reference>
<dbReference type="InterPro" id="IPR018060">
    <property type="entry name" value="HTH_AraC"/>
</dbReference>
<evidence type="ECO:0000313" key="6">
    <source>
        <dbReference type="EMBL" id="HIX05996.1"/>
    </source>
</evidence>
<dbReference type="PRINTS" id="PR00032">
    <property type="entry name" value="HTHARAC"/>
</dbReference>
<dbReference type="PROSITE" id="PS00041">
    <property type="entry name" value="HTH_ARAC_FAMILY_1"/>
    <property type="match status" value="1"/>
</dbReference>
<evidence type="ECO:0000256" key="1">
    <source>
        <dbReference type="ARBA" id="ARBA00023015"/>
    </source>
</evidence>
<dbReference type="Gene3D" id="1.10.10.60">
    <property type="entry name" value="Homeodomain-like"/>
    <property type="match status" value="2"/>
</dbReference>
<dbReference type="GO" id="GO:0003700">
    <property type="term" value="F:DNA-binding transcription factor activity"/>
    <property type="evidence" value="ECO:0007669"/>
    <property type="project" value="InterPro"/>
</dbReference>
<organism evidence="6 7">
    <name type="scientific">Candidatus Allofournierella pullicola</name>
    <dbReference type="NCBI Taxonomy" id="2838596"/>
    <lineage>
        <taxon>Bacteria</taxon>
        <taxon>Bacillati</taxon>
        <taxon>Bacillota</taxon>
        <taxon>Clostridia</taxon>
        <taxon>Eubacteriales</taxon>
        <taxon>Oscillospiraceae</taxon>
        <taxon>Allofournierella</taxon>
    </lineage>
</organism>
<keyword evidence="4" id="KW-1133">Transmembrane helix</keyword>
<sequence length="715" mass="81501">MQERSPYRLKIIVLLSVVMTALVLLSTLAASAALRTSFRKQFEENGRNTLAQLRSSVEIILTTMDDSLVQMAMDSEVQSFADRYELLDIFDCEEIYQRLYLFRAVNRYIEKLYIHYYHAGMVLDLNGKDPRLAPLETLEDCRNIEQATSRTLAARYDYPITLLNLAPEGEPAMLYVTKPAPPISYTPSAVIVVTLRQTYLQEILQAISLDDACNVYVTDSDGRYLFGKEQPETAKRGALYTVESFAEDTGWTFHYEIPESLIGRKVADATRFLWAITIGMIGFSVVGVWFLSQELYKPMRQLIQDKETAERLFEENKPFLLQDTLLRLLDASDTPDAEWRAKLQRYGAGPLAEGYHGVMILAFEQFEDMIRTSGETSLERFLLCRQQAIRNAVGDLPQVTLEILRDRRPAKLILLVSLCCESEAEAAVRLNETAQLIFDTARREAPLPVAMGCGRPCSRLCDVHTSYEEALSAYQYRAVAGNDRILFADMLPDLAGQGFVFPNRLAQQVFKAIRRGDDAILQQQLDAFFRCVRRTIYPDSRPSYAAVQFFNAFLQFLQELSIDAHLFFPDLPGESAQLMQIETLDALEEYFRPLAARIMEYLRRQREQPQERMSQIILAFLDQHFADEDISLTLVAGELHFSPSHLAREFKADTGKSIKEYITEKRIRAAKQLLADPAVKVGDVARKVGYSNARSFINIFKKYTGLTPGEYKEQL</sequence>
<gene>
    <name evidence="6" type="ORF">H9865_07850</name>
</gene>
<dbReference type="InterPro" id="IPR041522">
    <property type="entry name" value="CdaR_GGDEF"/>
</dbReference>
<dbReference type="PANTHER" id="PTHR43280:SF2">
    <property type="entry name" value="HTH-TYPE TRANSCRIPTIONAL REGULATOR EXSA"/>
    <property type="match status" value="1"/>
</dbReference>
<dbReference type="PROSITE" id="PS01124">
    <property type="entry name" value="HTH_ARAC_FAMILY_2"/>
    <property type="match status" value="1"/>
</dbReference>
<keyword evidence="3" id="KW-0804">Transcription</keyword>
<comment type="caution">
    <text evidence="6">The sequence shown here is derived from an EMBL/GenBank/DDBJ whole genome shotgun (WGS) entry which is preliminary data.</text>
</comment>
<dbReference type="Pfam" id="PF12833">
    <property type="entry name" value="HTH_18"/>
    <property type="match status" value="1"/>
</dbReference>
<accession>A0A9D2ADY2</accession>
<dbReference type="AlphaFoldDB" id="A0A9D2ADY2"/>
<proteinExistence type="predicted"/>
<keyword evidence="4" id="KW-0472">Membrane</keyword>
<dbReference type="EMBL" id="DXFW01000022">
    <property type="protein sequence ID" value="HIX05996.1"/>
    <property type="molecule type" value="Genomic_DNA"/>
</dbReference>
<dbReference type="SUPFAM" id="SSF46689">
    <property type="entry name" value="Homeodomain-like"/>
    <property type="match status" value="2"/>
</dbReference>
<evidence type="ECO:0000256" key="4">
    <source>
        <dbReference type="SAM" id="Phobius"/>
    </source>
</evidence>
<evidence type="ECO:0000313" key="7">
    <source>
        <dbReference type="Proteomes" id="UP000824193"/>
    </source>
</evidence>
<evidence type="ECO:0000256" key="2">
    <source>
        <dbReference type="ARBA" id="ARBA00023125"/>
    </source>
</evidence>
<feature type="domain" description="HTH araC/xylS-type" evidence="5">
    <location>
        <begin position="615"/>
        <end position="714"/>
    </location>
</feature>
<dbReference type="InterPro" id="IPR020449">
    <property type="entry name" value="Tscrpt_reg_AraC-type_HTH"/>
</dbReference>